<keyword evidence="4" id="KW-1185">Reference proteome</keyword>
<dbReference type="InterPro" id="IPR040198">
    <property type="entry name" value="Fido_containing"/>
</dbReference>
<dbReference type="Pfam" id="PF02661">
    <property type="entry name" value="Fic"/>
    <property type="match status" value="1"/>
</dbReference>
<dbReference type="InterPro" id="IPR003812">
    <property type="entry name" value="Fido"/>
</dbReference>
<dbReference type="PROSITE" id="PS51459">
    <property type="entry name" value="FIDO"/>
    <property type="match status" value="1"/>
</dbReference>
<name>A0ABU2WLI9_9GAMM</name>
<feature type="compositionally biased region" description="Low complexity" evidence="1">
    <location>
        <begin position="23"/>
        <end position="37"/>
    </location>
</feature>
<sequence length="991" mass="108322">MSTEREHNSKHELETKHSGVENAPAGRAAAAHAGTEPAADLAEHGVRTRTGEPQTAAGATQTADATIPRFITAAGTLSYTELAEKLSEPLQQLDYDIRQRRFSERVLDETLLRDLHAGLTAELFPDQAGLYRQTQNQIRAHQPPPPFEVPQRMRDYCLNLATRIEHLGGEADDRLLELLAYAEGEFLSIHPFPDFNGRISRLWLLEILRRLQLPPVTVVPADARFRVRYFDALAAADRRDWRPLMSLWKERLSEPLHVNEIPLPGCTPTPLASYLKALAVLRLVAEAGDENGGDAEAMGFWRDDVFVLRTRLTAEQLRAFFLEHYRPTPLVAPWNGGSGFYPKDNADGIRAIGEAAAERFAPYKQAIGAARKVVAQLGLKESPKLAQKAAFLQRLRNIAPEPLLRWMDSAVILSGNDPRYPPLLGTGGNDGRLDFTNNFMQRLTELFDVSSGTAQKDATEALDSALWGSQTTSLSDRAIGQFSPGVAGGPNAAAGFEGSARINIWDFVLMLEGAVLFGASTARRLESGDPAILAAPFTVRSRAGTAGSASAGDDGDARGEIWMPLWSNPFSIDELRSLLSEGRAALNGKATRDGLDFARAVAQLGVDRGIDGFQRYGFLMRSGKAFLATPLQRVRVKRNPDADLITDLEQRNWLGSVQQYARNDNAPNAFRSAARRLDTALFALSQQSSRGALQNVLRQLGRIEAALSRSPKSQDAVRSPVPRLSSAWAIRAGGERMNDSLEFRIAAALAGLRIVDGKGRRRLDIRTQLANVSESWNKDGDRAWTPTSALATWGPGPLTRNLGVMLRRRRLEAAKLNAEGEVLSSVTGATCDDVAAFLAGTTDDVRIDELLGGLACVDLYEIGLPAASRGAVLPPAFALLKIFFTSENLLHRLKLSWLPEDRPFHLPAEIPARLAADDIEAAIGIAWQRLRAHGVKLPGRNPPRLIAGPGYGARWLAALCIPLTQHETKRLIESLELEAKTPAETATSRID</sequence>
<dbReference type="Gene3D" id="1.10.3290.10">
    <property type="entry name" value="Fido-like domain"/>
    <property type="match status" value="1"/>
</dbReference>
<dbReference type="InterPro" id="IPR036597">
    <property type="entry name" value="Fido-like_dom_sf"/>
</dbReference>
<gene>
    <name evidence="3" type="primary">csx17</name>
    <name evidence="3" type="ORF">RM530_11115</name>
</gene>
<proteinExistence type="predicted"/>
<evidence type="ECO:0000256" key="1">
    <source>
        <dbReference type="SAM" id="MobiDB-lite"/>
    </source>
</evidence>
<evidence type="ECO:0000259" key="2">
    <source>
        <dbReference type="PROSITE" id="PS51459"/>
    </source>
</evidence>
<comment type="caution">
    <text evidence="3">The sequence shown here is derived from an EMBL/GenBank/DDBJ whole genome shotgun (WGS) entry which is preliminary data.</text>
</comment>
<feature type="domain" description="Fido" evidence="2">
    <location>
        <begin position="107"/>
        <end position="250"/>
    </location>
</feature>
<dbReference type="EMBL" id="JAVRIC010000015">
    <property type="protein sequence ID" value="MDT0497907.1"/>
    <property type="molecule type" value="Genomic_DNA"/>
</dbReference>
<organism evidence="3 4">
    <name type="scientific">Banduia mediterranea</name>
    <dbReference type="NCBI Taxonomy" id="3075609"/>
    <lineage>
        <taxon>Bacteria</taxon>
        <taxon>Pseudomonadati</taxon>
        <taxon>Pseudomonadota</taxon>
        <taxon>Gammaproteobacteria</taxon>
        <taxon>Nevskiales</taxon>
        <taxon>Algiphilaceae</taxon>
        <taxon>Banduia</taxon>
    </lineage>
</organism>
<reference evidence="3 4" key="1">
    <citation type="submission" date="2023-09" db="EMBL/GenBank/DDBJ databases">
        <authorList>
            <person name="Rey-Velasco X."/>
        </authorList>
    </citation>
    <scope>NUCLEOTIDE SEQUENCE [LARGE SCALE GENOMIC DNA]</scope>
    <source>
        <strain evidence="3 4">W345</strain>
    </source>
</reference>
<evidence type="ECO:0000313" key="3">
    <source>
        <dbReference type="EMBL" id="MDT0497907.1"/>
    </source>
</evidence>
<accession>A0ABU2WLI9</accession>
<evidence type="ECO:0000313" key="4">
    <source>
        <dbReference type="Proteomes" id="UP001254608"/>
    </source>
</evidence>
<feature type="compositionally biased region" description="Basic and acidic residues" evidence="1">
    <location>
        <begin position="1"/>
        <end position="19"/>
    </location>
</feature>
<feature type="region of interest" description="Disordered" evidence="1">
    <location>
        <begin position="1"/>
        <end position="37"/>
    </location>
</feature>
<dbReference type="NCBIfam" id="TIGR04113">
    <property type="entry name" value="cas_csx17"/>
    <property type="match status" value="1"/>
</dbReference>
<dbReference type="Proteomes" id="UP001254608">
    <property type="component" value="Unassembled WGS sequence"/>
</dbReference>
<dbReference type="PANTHER" id="PTHR13504:SF38">
    <property type="entry name" value="FIDO DOMAIN-CONTAINING PROTEIN"/>
    <property type="match status" value="1"/>
</dbReference>
<dbReference type="SUPFAM" id="SSF140931">
    <property type="entry name" value="Fic-like"/>
    <property type="match status" value="1"/>
</dbReference>
<dbReference type="RefSeq" id="WP_311365300.1">
    <property type="nucleotide sequence ID" value="NZ_JAVRIC010000015.1"/>
</dbReference>
<dbReference type="PANTHER" id="PTHR13504">
    <property type="entry name" value="FIDO DOMAIN-CONTAINING PROTEIN DDB_G0283145"/>
    <property type="match status" value="1"/>
</dbReference>
<protein>
    <submittedName>
        <fullName evidence="3">Type I-U CRISPR-associated protein Csx17</fullName>
    </submittedName>
</protein>
<dbReference type="InterPro" id="IPR026483">
    <property type="entry name" value="Cas_Csx17"/>
</dbReference>